<dbReference type="EMBL" id="JACJTU010000003">
    <property type="protein sequence ID" value="MBD2733181.1"/>
    <property type="molecule type" value="Genomic_DNA"/>
</dbReference>
<evidence type="ECO:0000313" key="1">
    <source>
        <dbReference type="EMBL" id="MBD2733181.1"/>
    </source>
</evidence>
<keyword evidence="2" id="KW-1185">Reference proteome</keyword>
<accession>A0ABR8K2X1</accession>
<organism evidence="1 2">
    <name type="scientific">Nostoc paludosum FACHB-159</name>
    <dbReference type="NCBI Taxonomy" id="2692908"/>
    <lineage>
        <taxon>Bacteria</taxon>
        <taxon>Bacillati</taxon>
        <taxon>Cyanobacteriota</taxon>
        <taxon>Cyanophyceae</taxon>
        <taxon>Nostocales</taxon>
        <taxon>Nostocaceae</taxon>
        <taxon>Nostoc</taxon>
    </lineage>
</organism>
<comment type="caution">
    <text evidence="1">The sequence shown here is derived from an EMBL/GenBank/DDBJ whole genome shotgun (WGS) entry which is preliminary data.</text>
</comment>
<reference evidence="1 2" key="1">
    <citation type="journal article" date="2020" name="ISME J.">
        <title>Comparative genomics reveals insights into cyanobacterial evolution and habitat adaptation.</title>
        <authorList>
            <person name="Chen M.Y."/>
            <person name="Teng W.K."/>
            <person name="Zhao L."/>
            <person name="Hu C.X."/>
            <person name="Zhou Y.K."/>
            <person name="Han B.P."/>
            <person name="Song L.R."/>
            <person name="Shu W.S."/>
        </authorList>
    </citation>
    <scope>NUCLEOTIDE SEQUENCE [LARGE SCALE GENOMIC DNA]</scope>
    <source>
        <strain evidence="1 2">FACHB-159</strain>
    </source>
</reference>
<protein>
    <submittedName>
        <fullName evidence="1">Uncharacterized protein</fullName>
    </submittedName>
</protein>
<proteinExistence type="predicted"/>
<sequence length="124" mass="14839">MIDPYDFEDDNFDFEDEDLFETKPISKMTEGEKLQRFKHFFDSSSRAMLQDCLFRIIDREDGFGTLEILCPNEVVRQRLSKKKRKITNNINTCWSHIRWFSLCIQQDGELDCQKFTRNGNLVTR</sequence>
<gene>
    <name evidence="1" type="ORF">H6H03_04535</name>
</gene>
<dbReference type="RefSeq" id="WP_190953943.1">
    <property type="nucleotide sequence ID" value="NZ_JACJTU010000003.1"/>
</dbReference>
<evidence type="ECO:0000313" key="2">
    <source>
        <dbReference type="Proteomes" id="UP000637383"/>
    </source>
</evidence>
<name>A0ABR8K2X1_9NOSO</name>
<dbReference type="Proteomes" id="UP000637383">
    <property type="component" value="Unassembled WGS sequence"/>
</dbReference>